<protein>
    <submittedName>
        <fullName evidence="2">Uncharacterized protein</fullName>
    </submittedName>
</protein>
<evidence type="ECO:0000256" key="1">
    <source>
        <dbReference type="SAM" id="Coils"/>
    </source>
</evidence>
<name>A0A699H7J1_TANCI</name>
<sequence>MAFVSTPSTSNNDDVSIVFGVSTASPQYDELRVEFNKSELNLANYKRGLASVEEQLVHYKKNKSLLNENIDVLKRDILIKDSKIAVLKSKLEKISKEKDDIEIKIKKFENASESLDKLIGSKITSKSKRGLGYVSYNVVPPPHTGRFLPLRIDLSHTGLPEFAEPSVESYGVKPIKVMTQTSSVKIFEPVKENNDAPLIEDWESEGEDEVESPLEIEKKTLDLVWIR</sequence>
<keyword evidence="1" id="KW-0175">Coiled coil</keyword>
<comment type="caution">
    <text evidence="2">The sequence shown here is derived from an EMBL/GenBank/DDBJ whole genome shotgun (WGS) entry which is preliminary data.</text>
</comment>
<evidence type="ECO:0000313" key="2">
    <source>
        <dbReference type="EMBL" id="GEX48030.1"/>
    </source>
</evidence>
<accession>A0A699H7J1</accession>
<dbReference type="EMBL" id="BKCJ010110791">
    <property type="protein sequence ID" value="GEX48030.1"/>
    <property type="molecule type" value="Genomic_DNA"/>
</dbReference>
<organism evidence="2">
    <name type="scientific">Tanacetum cinerariifolium</name>
    <name type="common">Dalmatian daisy</name>
    <name type="synonym">Chrysanthemum cinerariifolium</name>
    <dbReference type="NCBI Taxonomy" id="118510"/>
    <lineage>
        <taxon>Eukaryota</taxon>
        <taxon>Viridiplantae</taxon>
        <taxon>Streptophyta</taxon>
        <taxon>Embryophyta</taxon>
        <taxon>Tracheophyta</taxon>
        <taxon>Spermatophyta</taxon>
        <taxon>Magnoliopsida</taxon>
        <taxon>eudicotyledons</taxon>
        <taxon>Gunneridae</taxon>
        <taxon>Pentapetalae</taxon>
        <taxon>asterids</taxon>
        <taxon>campanulids</taxon>
        <taxon>Asterales</taxon>
        <taxon>Asteraceae</taxon>
        <taxon>Asteroideae</taxon>
        <taxon>Anthemideae</taxon>
        <taxon>Anthemidinae</taxon>
        <taxon>Tanacetum</taxon>
    </lineage>
</organism>
<reference evidence="2" key="1">
    <citation type="journal article" date="2019" name="Sci. Rep.">
        <title>Draft genome of Tanacetum cinerariifolium, the natural source of mosquito coil.</title>
        <authorList>
            <person name="Yamashiro T."/>
            <person name="Shiraishi A."/>
            <person name="Satake H."/>
            <person name="Nakayama K."/>
        </authorList>
    </citation>
    <scope>NUCLEOTIDE SEQUENCE</scope>
</reference>
<dbReference type="AlphaFoldDB" id="A0A699H7J1"/>
<proteinExistence type="predicted"/>
<feature type="coiled-coil region" evidence="1">
    <location>
        <begin position="42"/>
        <end position="118"/>
    </location>
</feature>
<gene>
    <name evidence="2" type="ORF">Tci_320005</name>
</gene>